<keyword evidence="1" id="KW-0238">DNA-binding</keyword>
<comment type="caution">
    <text evidence="4">The sequence shown here is derived from an EMBL/GenBank/DDBJ whole genome shotgun (WGS) entry which is preliminary data.</text>
</comment>
<dbReference type="GO" id="GO:0003677">
    <property type="term" value="F:DNA binding"/>
    <property type="evidence" value="ECO:0007669"/>
    <property type="project" value="UniProtKB-KW"/>
</dbReference>
<gene>
    <name evidence="4" type="ORF">S03H2_40668</name>
</gene>
<dbReference type="SUPFAM" id="SSF56349">
    <property type="entry name" value="DNA breaking-rejoining enzymes"/>
    <property type="match status" value="2"/>
</dbReference>
<dbReference type="GO" id="GO:0006310">
    <property type="term" value="P:DNA recombination"/>
    <property type="evidence" value="ECO:0007669"/>
    <property type="project" value="UniProtKB-KW"/>
</dbReference>
<dbReference type="PANTHER" id="PTHR30349:SF41">
    <property type="entry name" value="INTEGRASE_RECOMBINASE PROTEIN MJ0367-RELATED"/>
    <property type="match status" value="1"/>
</dbReference>
<dbReference type="InterPro" id="IPR011010">
    <property type="entry name" value="DNA_brk_join_enz"/>
</dbReference>
<dbReference type="GO" id="GO:0015074">
    <property type="term" value="P:DNA integration"/>
    <property type="evidence" value="ECO:0007669"/>
    <property type="project" value="InterPro"/>
</dbReference>
<dbReference type="PANTHER" id="PTHR30349">
    <property type="entry name" value="PHAGE INTEGRASE-RELATED"/>
    <property type="match status" value="1"/>
</dbReference>
<dbReference type="InterPro" id="IPR050090">
    <property type="entry name" value="Tyrosine_recombinase_XerCD"/>
</dbReference>
<protein>
    <recommendedName>
        <fullName evidence="3">Tyr recombinase domain-containing protein</fullName>
    </recommendedName>
</protein>
<evidence type="ECO:0000256" key="1">
    <source>
        <dbReference type="ARBA" id="ARBA00023125"/>
    </source>
</evidence>
<evidence type="ECO:0000256" key="2">
    <source>
        <dbReference type="ARBA" id="ARBA00023172"/>
    </source>
</evidence>
<dbReference type="EMBL" id="BARU01025229">
    <property type="protein sequence ID" value="GAH58475.1"/>
    <property type="molecule type" value="Genomic_DNA"/>
</dbReference>
<dbReference type="Gene3D" id="1.10.443.10">
    <property type="entry name" value="Intergrase catalytic core"/>
    <property type="match status" value="2"/>
</dbReference>
<sequence>SEALGYAVKMEFLARNVAEAVDPPHPEHTNMATLAPDDISTFLATAKKTHYYTLFYIALFTGMRRGELLALTWANINLFLSELSCRNGKNAYYRAIRTFCNWLYRQGYIKDNPIARVDAPKMTKVILPSLTYKQVEYLIQQAENIRDKCIISLFADSGIRLSELVNIKASHIDYELAEAFYRVELRR</sequence>
<evidence type="ECO:0000313" key="4">
    <source>
        <dbReference type="EMBL" id="GAH58475.1"/>
    </source>
</evidence>
<dbReference type="Pfam" id="PF00589">
    <property type="entry name" value="Phage_integrase"/>
    <property type="match status" value="2"/>
</dbReference>
<evidence type="ECO:0000259" key="3">
    <source>
        <dbReference type="PROSITE" id="PS51898"/>
    </source>
</evidence>
<dbReference type="InterPro" id="IPR002104">
    <property type="entry name" value="Integrase_catalytic"/>
</dbReference>
<dbReference type="AlphaFoldDB" id="X1HN92"/>
<proteinExistence type="predicted"/>
<dbReference type="InterPro" id="IPR013762">
    <property type="entry name" value="Integrase-like_cat_sf"/>
</dbReference>
<organism evidence="4">
    <name type="scientific">marine sediment metagenome</name>
    <dbReference type="NCBI Taxonomy" id="412755"/>
    <lineage>
        <taxon>unclassified sequences</taxon>
        <taxon>metagenomes</taxon>
        <taxon>ecological metagenomes</taxon>
    </lineage>
</organism>
<keyword evidence="2" id="KW-0233">DNA recombination</keyword>
<name>X1HN92_9ZZZZ</name>
<dbReference type="PROSITE" id="PS51898">
    <property type="entry name" value="TYR_RECOMBINASE"/>
    <property type="match status" value="1"/>
</dbReference>
<feature type="non-terminal residue" evidence="4">
    <location>
        <position position="1"/>
    </location>
</feature>
<feature type="domain" description="Tyr recombinase" evidence="3">
    <location>
        <begin position="125"/>
        <end position="187"/>
    </location>
</feature>
<accession>X1HN92</accession>
<reference evidence="4" key="1">
    <citation type="journal article" date="2014" name="Front. Microbiol.">
        <title>High frequency of phylogenetically diverse reductive dehalogenase-homologous genes in deep subseafloor sedimentary metagenomes.</title>
        <authorList>
            <person name="Kawai M."/>
            <person name="Futagami T."/>
            <person name="Toyoda A."/>
            <person name="Takaki Y."/>
            <person name="Nishi S."/>
            <person name="Hori S."/>
            <person name="Arai W."/>
            <person name="Tsubouchi T."/>
            <person name="Morono Y."/>
            <person name="Uchiyama I."/>
            <person name="Ito T."/>
            <person name="Fujiyama A."/>
            <person name="Inagaki F."/>
            <person name="Takami H."/>
        </authorList>
    </citation>
    <scope>NUCLEOTIDE SEQUENCE</scope>
    <source>
        <strain evidence="4">Expedition CK06-06</strain>
    </source>
</reference>